<gene>
    <name evidence="2" type="ORF">FIBSPDRAFT_850485</name>
</gene>
<feature type="compositionally biased region" description="Polar residues" evidence="1">
    <location>
        <begin position="189"/>
        <end position="200"/>
    </location>
</feature>
<dbReference type="Proteomes" id="UP000076532">
    <property type="component" value="Unassembled WGS sequence"/>
</dbReference>
<feature type="region of interest" description="Disordered" evidence="1">
    <location>
        <begin position="121"/>
        <end position="156"/>
    </location>
</feature>
<sequence length="200" mass="22657">MPAYRRKINCAYAEPTPKKPRQQLSEEEKEDAKLKRDINKLIREQRTEWEATLTPWKGDEAMRWPVNTLALFKSDAKKAFSLTEAELLTLPHECIAASPKSYFALKDVQALAHRKHEAGALLEDPSSDPDVLEGAGVRKKRQDNGRRNKGNWADVSSWQVPGSRMFLAMQRMKATKEKDENEAKVADTTALNPHADSNSQ</sequence>
<dbReference type="AlphaFoldDB" id="A0A166TGL2"/>
<dbReference type="OrthoDB" id="3266830at2759"/>
<accession>A0A166TGL2</accession>
<feature type="compositionally biased region" description="Basic and acidic residues" evidence="1">
    <location>
        <begin position="174"/>
        <end position="185"/>
    </location>
</feature>
<dbReference type="EMBL" id="KV417493">
    <property type="protein sequence ID" value="KZP30594.1"/>
    <property type="molecule type" value="Genomic_DNA"/>
</dbReference>
<feature type="region of interest" description="Disordered" evidence="1">
    <location>
        <begin position="11"/>
        <end position="31"/>
    </location>
</feature>
<keyword evidence="3" id="KW-1185">Reference proteome</keyword>
<protein>
    <submittedName>
        <fullName evidence="2">Uncharacterized protein</fullName>
    </submittedName>
</protein>
<evidence type="ECO:0000313" key="2">
    <source>
        <dbReference type="EMBL" id="KZP30594.1"/>
    </source>
</evidence>
<evidence type="ECO:0000313" key="3">
    <source>
        <dbReference type="Proteomes" id="UP000076532"/>
    </source>
</evidence>
<feature type="region of interest" description="Disordered" evidence="1">
    <location>
        <begin position="172"/>
        <end position="200"/>
    </location>
</feature>
<reference evidence="2 3" key="1">
    <citation type="journal article" date="2016" name="Mol. Biol. Evol.">
        <title>Comparative Genomics of Early-Diverging Mushroom-Forming Fungi Provides Insights into the Origins of Lignocellulose Decay Capabilities.</title>
        <authorList>
            <person name="Nagy L.G."/>
            <person name="Riley R."/>
            <person name="Tritt A."/>
            <person name="Adam C."/>
            <person name="Daum C."/>
            <person name="Floudas D."/>
            <person name="Sun H."/>
            <person name="Yadav J.S."/>
            <person name="Pangilinan J."/>
            <person name="Larsson K.H."/>
            <person name="Matsuura K."/>
            <person name="Barry K."/>
            <person name="Labutti K."/>
            <person name="Kuo R."/>
            <person name="Ohm R.A."/>
            <person name="Bhattacharya S.S."/>
            <person name="Shirouzu T."/>
            <person name="Yoshinaga Y."/>
            <person name="Martin F.M."/>
            <person name="Grigoriev I.V."/>
            <person name="Hibbett D.S."/>
        </authorList>
    </citation>
    <scope>NUCLEOTIDE SEQUENCE [LARGE SCALE GENOMIC DNA]</scope>
    <source>
        <strain evidence="2 3">CBS 109695</strain>
    </source>
</reference>
<proteinExistence type="predicted"/>
<name>A0A166TGL2_9AGAM</name>
<organism evidence="2 3">
    <name type="scientific">Athelia psychrophila</name>
    <dbReference type="NCBI Taxonomy" id="1759441"/>
    <lineage>
        <taxon>Eukaryota</taxon>
        <taxon>Fungi</taxon>
        <taxon>Dikarya</taxon>
        <taxon>Basidiomycota</taxon>
        <taxon>Agaricomycotina</taxon>
        <taxon>Agaricomycetes</taxon>
        <taxon>Agaricomycetidae</taxon>
        <taxon>Atheliales</taxon>
        <taxon>Atheliaceae</taxon>
        <taxon>Athelia</taxon>
    </lineage>
</organism>
<evidence type="ECO:0000256" key="1">
    <source>
        <dbReference type="SAM" id="MobiDB-lite"/>
    </source>
</evidence>